<accession>A0A0R3SQR2</accession>
<dbReference type="Proteomes" id="UP000274504">
    <property type="component" value="Unassembled WGS sequence"/>
</dbReference>
<proteinExistence type="predicted"/>
<organism evidence="3">
    <name type="scientific">Hymenolepis diminuta</name>
    <name type="common">Rat tapeworm</name>
    <dbReference type="NCBI Taxonomy" id="6216"/>
    <lineage>
        <taxon>Eukaryota</taxon>
        <taxon>Metazoa</taxon>
        <taxon>Spiralia</taxon>
        <taxon>Lophotrochozoa</taxon>
        <taxon>Platyhelminthes</taxon>
        <taxon>Cestoda</taxon>
        <taxon>Eucestoda</taxon>
        <taxon>Cyclophyllidea</taxon>
        <taxon>Hymenolepididae</taxon>
        <taxon>Hymenolepis</taxon>
    </lineage>
</organism>
<reference evidence="1 2" key="2">
    <citation type="submission" date="2018-11" db="EMBL/GenBank/DDBJ databases">
        <authorList>
            <consortium name="Pathogen Informatics"/>
        </authorList>
    </citation>
    <scope>NUCLEOTIDE SEQUENCE [LARGE SCALE GENOMIC DNA]</scope>
</reference>
<reference evidence="3" key="1">
    <citation type="submission" date="2017-02" db="UniProtKB">
        <authorList>
            <consortium name="WormBaseParasite"/>
        </authorList>
    </citation>
    <scope>IDENTIFICATION</scope>
</reference>
<dbReference type="WBParaSite" id="HDID_0000743601-mRNA-1">
    <property type="protein sequence ID" value="HDID_0000743601-mRNA-1"/>
    <property type="gene ID" value="HDID_0000743601"/>
</dbReference>
<evidence type="ECO:0000313" key="2">
    <source>
        <dbReference type="Proteomes" id="UP000274504"/>
    </source>
</evidence>
<dbReference type="EMBL" id="UYSG01010935">
    <property type="protein sequence ID" value="VDL59752.1"/>
    <property type="molecule type" value="Genomic_DNA"/>
</dbReference>
<gene>
    <name evidence="1" type="ORF">HDID_LOCUS7434</name>
</gene>
<evidence type="ECO:0000313" key="1">
    <source>
        <dbReference type="EMBL" id="VDL59752.1"/>
    </source>
</evidence>
<name>A0A0R3SQR2_HYMDI</name>
<evidence type="ECO:0000313" key="3">
    <source>
        <dbReference type="WBParaSite" id="HDID_0000743601-mRNA-1"/>
    </source>
</evidence>
<sequence length="146" mass="16396">MNPKVDTVGRTVTRAFICLAENIEFGDGLLELVNFHSRNGQLRLASDFNSDHLQRLLGDLNDKTLHSHDAPILLWYLVIIRSQKNFLGRLTNEQEDPSGPTRSTQDFLFGKGNAARGIKYESGARVHFCKATHEFGSLKEQLVTVV</sequence>
<dbReference type="AlphaFoldDB" id="A0A0R3SQR2"/>
<protein>
    <submittedName>
        <fullName evidence="1 3">Uncharacterized protein</fullName>
    </submittedName>
</protein>